<feature type="compositionally biased region" description="Basic and acidic residues" evidence="1">
    <location>
        <begin position="46"/>
        <end position="57"/>
    </location>
</feature>
<dbReference type="EMBL" id="VSRR010075242">
    <property type="protein sequence ID" value="MPC87686.1"/>
    <property type="molecule type" value="Genomic_DNA"/>
</dbReference>
<accession>A0A5B7J168</accession>
<reference evidence="2 3" key="1">
    <citation type="submission" date="2019-05" db="EMBL/GenBank/DDBJ databases">
        <title>Another draft genome of Portunus trituberculatus and its Hox gene families provides insights of decapod evolution.</title>
        <authorList>
            <person name="Jeong J.-H."/>
            <person name="Song I."/>
            <person name="Kim S."/>
            <person name="Choi T."/>
            <person name="Kim D."/>
            <person name="Ryu S."/>
            <person name="Kim W."/>
        </authorList>
    </citation>
    <scope>NUCLEOTIDE SEQUENCE [LARGE SCALE GENOMIC DNA]</scope>
    <source>
        <tissue evidence="2">Muscle</tissue>
    </source>
</reference>
<sequence>MKGWACIDFGKGTLMVHDTEVPLLPEDACPQLASARSAGLASGSRTRGEQQRRREASGRGGQVEPAGEVQQLPARRPAGCMATPAATSGRRARSAIQPAERDGDVRRVPEHLREMLQKSTVRLSTEQAVQLRRMLCVYADVFSKGDTDLGCTNLVQHRIDTSGSHPIKHAPQRISPT</sequence>
<evidence type="ECO:0000256" key="1">
    <source>
        <dbReference type="SAM" id="MobiDB-lite"/>
    </source>
</evidence>
<keyword evidence="3" id="KW-1185">Reference proteome</keyword>
<evidence type="ECO:0000313" key="3">
    <source>
        <dbReference type="Proteomes" id="UP000324222"/>
    </source>
</evidence>
<feature type="compositionally biased region" description="Low complexity" evidence="1">
    <location>
        <begin position="34"/>
        <end position="45"/>
    </location>
</feature>
<comment type="caution">
    <text evidence="2">The sequence shown here is derived from an EMBL/GenBank/DDBJ whole genome shotgun (WGS) entry which is preliminary data.</text>
</comment>
<feature type="region of interest" description="Disordered" evidence="1">
    <location>
        <begin position="34"/>
        <end position="102"/>
    </location>
</feature>
<dbReference type="Proteomes" id="UP000324222">
    <property type="component" value="Unassembled WGS sequence"/>
</dbReference>
<gene>
    <name evidence="2" type="ORF">E2C01_082558</name>
</gene>
<evidence type="ECO:0000313" key="2">
    <source>
        <dbReference type="EMBL" id="MPC87686.1"/>
    </source>
</evidence>
<dbReference type="AlphaFoldDB" id="A0A5B7J168"/>
<dbReference type="OrthoDB" id="6347579at2759"/>
<proteinExistence type="predicted"/>
<name>A0A5B7J168_PORTR</name>
<protein>
    <submittedName>
        <fullName evidence="2">Uncharacterized protein</fullName>
    </submittedName>
</protein>
<organism evidence="2 3">
    <name type="scientific">Portunus trituberculatus</name>
    <name type="common">Swimming crab</name>
    <name type="synonym">Neptunus trituberculatus</name>
    <dbReference type="NCBI Taxonomy" id="210409"/>
    <lineage>
        <taxon>Eukaryota</taxon>
        <taxon>Metazoa</taxon>
        <taxon>Ecdysozoa</taxon>
        <taxon>Arthropoda</taxon>
        <taxon>Crustacea</taxon>
        <taxon>Multicrustacea</taxon>
        <taxon>Malacostraca</taxon>
        <taxon>Eumalacostraca</taxon>
        <taxon>Eucarida</taxon>
        <taxon>Decapoda</taxon>
        <taxon>Pleocyemata</taxon>
        <taxon>Brachyura</taxon>
        <taxon>Eubrachyura</taxon>
        <taxon>Portunoidea</taxon>
        <taxon>Portunidae</taxon>
        <taxon>Portuninae</taxon>
        <taxon>Portunus</taxon>
    </lineage>
</organism>